<dbReference type="RefSeq" id="WP_101468868.1">
    <property type="nucleotide sequence ID" value="NZ_PJMW01000003.1"/>
</dbReference>
<keyword evidence="1" id="KW-1133">Transmembrane helix</keyword>
<dbReference type="Pfam" id="PF03583">
    <property type="entry name" value="LIP"/>
    <property type="match status" value="1"/>
</dbReference>
<feature type="transmembrane region" description="Helical" evidence="1">
    <location>
        <begin position="6"/>
        <end position="27"/>
    </location>
</feature>
<accession>A0A2N3V4Z3</accession>
<dbReference type="PANTHER" id="PTHR34853:SF1">
    <property type="entry name" value="LIPASE 5"/>
    <property type="match status" value="1"/>
</dbReference>
<dbReference type="Proteomes" id="UP000233766">
    <property type="component" value="Unassembled WGS sequence"/>
</dbReference>
<proteinExistence type="predicted"/>
<evidence type="ECO:0000256" key="1">
    <source>
        <dbReference type="SAM" id="Phobius"/>
    </source>
</evidence>
<dbReference type="PANTHER" id="PTHR34853">
    <property type="match status" value="1"/>
</dbReference>
<dbReference type="InterPro" id="IPR029058">
    <property type="entry name" value="AB_hydrolase_fold"/>
</dbReference>
<dbReference type="OrthoDB" id="9798122at2"/>
<name>A0A2N3V4Z3_9NOCA</name>
<dbReference type="Gene3D" id="3.40.50.1820">
    <property type="entry name" value="alpha/beta hydrolase"/>
    <property type="match status" value="1"/>
</dbReference>
<comment type="caution">
    <text evidence="2">The sequence shown here is derived from an EMBL/GenBank/DDBJ whole genome shotgun (WGS) entry which is preliminary data.</text>
</comment>
<dbReference type="EMBL" id="PJMW01000003">
    <property type="protein sequence ID" value="PKV76692.1"/>
    <property type="molecule type" value="Genomic_DNA"/>
</dbReference>
<reference evidence="2 3" key="1">
    <citation type="submission" date="2017-12" db="EMBL/GenBank/DDBJ databases">
        <title>Sequencing the genomes of 1000 Actinobacteria strains.</title>
        <authorList>
            <person name="Klenk H.-P."/>
        </authorList>
    </citation>
    <scope>NUCLEOTIDE SEQUENCE [LARGE SCALE GENOMIC DNA]</scope>
    <source>
        <strain evidence="2 3">DSM 44489</strain>
    </source>
</reference>
<keyword evidence="1" id="KW-0472">Membrane</keyword>
<dbReference type="GO" id="GO:0016042">
    <property type="term" value="P:lipid catabolic process"/>
    <property type="evidence" value="ECO:0007669"/>
    <property type="project" value="InterPro"/>
</dbReference>
<sequence length="152" mass="15783">MRSYRVLVIVLIVIIATVIAVFVITVCHDDGDRDATAHSGTGAMQVEQSFPDLAPTTPLPRIDALGTFLAGRAAGQVMADLGRAPARVPARNATNAPIVLWGYTDGARAAVWAGGLAPGYAPELDLAGIAAGAVVTDPGQLLRLVDTSRARR</sequence>
<gene>
    <name evidence="2" type="ORF">ATK86_7092</name>
</gene>
<dbReference type="Gene3D" id="1.10.260.130">
    <property type="match status" value="1"/>
</dbReference>
<evidence type="ECO:0000313" key="2">
    <source>
        <dbReference type="EMBL" id="PKV76692.1"/>
    </source>
</evidence>
<dbReference type="AlphaFoldDB" id="A0A2N3V4Z3"/>
<dbReference type="InterPro" id="IPR005152">
    <property type="entry name" value="Lipase_secreted"/>
</dbReference>
<keyword evidence="3" id="KW-1185">Reference proteome</keyword>
<organism evidence="2 3">
    <name type="scientific">Nocardia fluminea</name>
    <dbReference type="NCBI Taxonomy" id="134984"/>
    <lineage>
        <taxon>Bacteria</taxon>
        <taxon>Bacillati</taxon>
        <taxon>Actinomycetota</taxon>
        <taxon>Actinomycetes</taxon>
        <taxon>Mycobacteriales</taxon>
        <taxon>Nocardiaceae</taxon>
        <taxon>Nocardia</taxon>
    </lineage>
</organism>
<dbReference type="GO" id="GO:0004806">
    <property type="term" value="F:triacylglycerol lipase activity"/>
    <property type="evidence" value="ECO:0007669"/>
    <property type="project" value="InterPro"/>
</dbReference>
<evidence type="ECO:0000313" key="3">
    <source>
        <dbReference type="Proteomes" id="UP000233766"/>
    </source>
</evidence>
<keyword evidence="1" id="KW-0812">Transmembrane</keyword>
<protein>
    <submittedName>
        <fullName evidence="2">Secretory lipase</fullName>
    </submittedName>
</protein>